<evidence type="ECO:0000313" key="3">
    <source>
        <dbReference type="Proteomes" id="UP000316095"/>
    </source>
</evidence>
<dbReference type="Proteomes" id="UP000316095">
    <property type="component" value="Unassembled WGS sequence"/>
</dbReference>
<gene>
    <name evidence="2" type="ORF">Pan54_29940</name>
</gene>
<proteinExistence type="predicted"/>
<protein>
    <recommendedName>
        <fullName evidence="1">Transcription factor zinc-finger domain-containing protein</fullName>
    </recommendedName>
</protein>
<feature type="domain" description="Transcription factor zinc-finger" evidence="1">
    <location>
        <begin position="115"/>
        <end position="157"/>
    </location>
</feature>
<dbReference type="Pfam" id="PF13453">
    <property type="entry name" value="Zn_ribbon_TFIIB"/>
    <property type="match status" value="2"/>
</dbReference>
<sequence>MKCKSCGGPVRVNDHAGYELCQHCGTRNRWESIECSLEGLQVLDLPLESNCPRCHEQLSAATIDKLPARHCTGCEGTLISTEDFGFLIRSRRASYKGPEEKPIPLNPQELSERCDCPDCQQTMECHPYFGPGNVVVDSCAGCGWIWLDGAEFNRLVSSPGLRARY</sequence>
<dbReference type="SUPFAM" id="SSF48695">
    <property type="entry name" value="Multiheme cytochromes"/>
    <property type="match status" value="1"/>
</dbReference>
<dbReference type="InterPro" id="IPR036280">
    <property type="entry name" value="Multihaem_cyt_sf"/>
</dbReference>
<feature type="domain" description="Transcription factor zinc-finger" evidence="1">
    <location>
        <begin position="50"/>
        <end position="83"/>
    </location>
</feature>
<accession>A0A5C5XIV9</accession>
<evidence type="ECO:0000313" key="2">
    <source>
        <dbReference type="EMBL" id="TWT62253.1"/>
    </source>
</evidence>
<reference evidence="2 3" key="1">
    <citation type="submission" date="2019-02" db="EMBL/GenBank/DDBJ databases">
        <title>Deep-cultivation of Planctomycetes and their phenomic and genomic characterization uncovers novel biology.</title>
        <authorList>
            <person name="Wiegand S."/>
            <person name="Jogler M."/>
            <person name="Boedeker C."/>
            <person name="Pinto D."/>
            <person name="Vollmers J."/>
            <person name="Rivas-Marin E."/>
            <person name="Kohn T."/>
            <person name="Peeters S.H."/>
            <person name="Heuer A."/>
            <person name="Rast P."/>
            <person name="Oberbeckmann S."/>
            <person name="Bunk B."/>
            <person name="Jeske O."/>
            <person name="Meyerdierks A."/>
            <person name="Storesund J.E."/>
            <person name="Kallscheuer N."/>
            <person name="Luecker S."/>
            <person name="Lage O.M."/>
            <person name="Pohl T."/>
            <person name="Merkel B.J."/>
            <person name="Hornburger P."/>
            <person name="Mueller R.-W."/>
            <person name="Bruemmer F."/>
            <person name="Labrenz M."/>
            <person name="Spormann A.M."/>
            <person name="Op Den Camp H."/>
            <person name="Overmann J."/>
            <person name="Amann R."/>
            <person name="Jetten M.S.M."/>
            <person name="Mascher T."/>
            <person name="Medema M.H."/>
            <person name="Devos D.P."/>
            <person name="Kaster A.-K."/>
            <person name="Ovreas L."/>
            <person name="Rohde M."/>
            <person name="Galperin M.Y."/>
            <person name="Jogler C."/>
        </authorList>
    </citation>
    <scope>NUCLEOTIDE SEQUENCE [LARGE SCALE GENOMIC DNA]</scope>
    <source>
        <strain evidence="2 3">Pan54</strain>
    </source>
</reference>
<keyword evidence="3" id="KW-1185">Reference proteome</keyword>
<organism evidence="2 3">
    <name type="scientific">Rubinisphaera italica</name>
    <dbReference type="NCBI Taxonomy" id="2527969"/>
    <lineage>
        <taxon>Bacteria</taxon>
        <taxon>Pseudomonadati</taxon>
        <taxon>Planctomycetota</taxon>
        <taxon>Planctomycetia</taxon>
        <taxon>Planctomycetales</taxon>
        <taxon>Planctomycetaceae</taxon>
        <taxon>Rubinisphaera</taxon>
    </lineage>
</organism>
<dbReference type="InterPro" id="IPR027392">
    <property type="entry name" value="TF_Znf"/>
</dbReference>
<name>A0A5C5XIV9_9PLAN</name>
<evidence type="ECO:0000259" key="1">
    <source>
        <dbReference type="Pfam" id="PF13453"/>
    </source>
</evidence>
<comment type="caution">
    <text evidence="2">The sequence shown here is derived from an EMBL/GenBank/DDBJ whole genome shotgun (WGS) entry which is preliminary data.</text>
</comment>
<dbReference type="AlphaFoldDB" id="A0A5C5XIV9"/>
<dbReference type="EMBL" id="SJPG01000001">
    <property type="protein sequence ID" value="TWT62253.1"/>
    <property type="molecule type" value="Genomic_DNA"/>
</dbReference>
<dbReference type="RefSeq" id="WP_165441777.1">
    <property type="nucleotide sequence ID" value="NZ_SJPG01000001.1"/>
</dbReference>